<feature type="domain" description="Chromo" evidence="4">
    <location>
        <begin position="450"/>
        <end position="514"/>
    </location>
</feature>
<dbReference type="InterPro" id="IPR000953">
    <property type="entry name" value="Chromo/chromo_shadow_dom"/>
</dbReference>
<dbReference type="AlphaFoldDB" id="A0A1D3D8P3"/>
<comment type="subcellular location">
    <subcellularLocation>
        <location evidence="1">Nucleus</location>
    </subcellularLocation>
</comment>
<name>A0A1D3D8P3_9EIME</name>
<proteinExistence type="predicted"/>
<dbReference type="InterPro" id="IPR016197">
    <property type="entry name" value="Chromo-like_dom_sf"/>
</dbReference>
<dbReference type="Gene3D" id="2.40.50.40">
    <property type="match status" value="1"/>
</dbReference>
<feature type="compositionally biased region" description="Low complexity" evidence="3">
    <location>
        <begin position="91"/>
        <end position="105"/>
    </location>
</feature>
<comment type="caution">
    <text evidence="5">The sequence shown here is derived from an EMBL/GenBank/DDBJ whole genome shotgun (WGS) entry which is preliminary data.</text>
</comment>
<organism evidence="5 6">
    <name type="scientific">Cyclospora cayetanensis</name>
    <dbReference type="NCBI Taxonomy" id="88456"/>
    <lineage>
        <taxon>Eukaryota</taxon>
        <taxon>Sar</taxon>
        <taxon>Alveolata</taxon>
        <taxon>Apicomplexa</taxon>
        <taxon>Conoidasida</taxon>
        <taxon>Coccidia</taxon>
        <taxon>Eucoccidiorida</taxon>
        <taxon>Eimeriorina</taxon>
        <taxon>Eimeriidae</taxon>
        <taxon>Cyclospora</taxon>
    </lineage>
</organism>
<accession>A0A1D3D8P3</accession>
<evidence type="ECO:0000313" key="5">
    <source>
        <dbReference type="EMBL" id="OEH79827.1"/>
    </source>
</evidence>
<dbReference type="PROSITE" id="PS50013">
    <property type="entry name" value="CHROMO_2"/>
    <property type="match status" value="1"/>
</dbReference>
<dbReference type="VEuPathDB" id="ToxoDB:cyc_02444"/>
<protein>
    <recommendedName>
        <fullName evidence="4">Chromo domain-containing protein</fullName>
    </recommendedName>
</protein>
<evidence type="ECO:0000259" key="4">
    <source>
        <dbReference type="PROSITE" id="PS50013"/>
    </source>
</evidence>
<evidence type="ECO:0000256" key="2">
    <source>
        <dbReference type="ARBA" id="ARBA00023242"/>
    </source>
</evidence>
<evidence type="ECO:0000313" key="6">
    <source>
        <dbReference type="Proteomes" id="UP000095192"/>
    </source>
</evidence>
<feature type="compositionally biased region" description="Low complexity" evidence="3">
    <location>
        <begin position="375"/>
        <end position="393"/>
    </location>
</feature>
<keyword evidence="2" id="KW-0539">Nucleus</keyword>
<dbReference type="InParanoid" id="A0A1D3D8P3"/>
<feature type="compositionally biased region" description="Polar residues" evidence="3">
    <location>
        <begin position="1"/>
        <end position="14"/>
    </location>
</feature>
<feature type="compositionally biased region" description="Polar residues" evidence="3">
    <location>
        <begin position="60"/>
        <end position="90"/>
    </location>
</feature>
<dbReference type="InterPro" id="IPR023780">
    <property type="entry name" value="Chromo_domain"/>
</dbReference>
<keyword evidence="6" id="KW-1185">Reference proteome</keyword>
<dbReference type="PANTHER" id="PTHR22812">
    <property type="entry name" value="CHROMOBOX PROTEIN"/>
    <property type="match status" value="1"/>
</dbReference>
<feature type="region of interest" description="Disordered" evidence="3">
    <location>
        <begin position="1"/>
        <end position="117"/>
    </location>
</feature>
<dbReference type="InterPro" id="IPR051219">
    <property type="entry name" value="Heterochromatin_chromo-domain"/>
</dbReference>
<sequence length="540" mass="55662">MQSQAGNSHTNNADVSRHSDSASSFPDSTSNDSAAIALAAAQRNPRCTDTPCANRPETETPASQLPLQPNGYTQGPFFSTANTGNNSSTHAAGAVARSGGASPAADTQPPSSGVCTPAAGALANPSVPAATPAAAAPSFEAPAAPKEGAPYAITEAATAAAEPAFVCTPIDAPAAPPTAAASRAAEVALSVQEIPGEGGFVAAATSARMAAAAVADKADPRHVFTRLQKGDGGDSGDFGDSASAVPDFAATEAEAATSEAVAAAVHADAAADAAIASLRSLLEVPRSTPVASSTCLETAMQHRRQRPLWKLLLQQNSLLLQYMGLSLTAFLSGNRQQEQQLVHQHPHAFRQQVQPQERQAIAAASNAFAAACAHGPHAATAQQQDASSSSAARWAEEESQQGRLHSAEEQAPRLTSVEVAQGDSSEEVEEGEASSAAEGGGLAASHQLLYAVDRIVGARRTVAGDMKYKVRWVGYGAADDTWEPMQHLGSMQWGAAQRQQRYSRSFIRPEKQQTRDDAAALTGVASDFDAAVVSLICREE</sequence>
<dbReference type="Proteomes" id="UP000095192">
    <property type="component" value="Unassembled WGS sequence"/>
</dbReference>
<dbReference type="SMART" id="SM00298">
    <property type="entry name" value="CHROMO"/>
    <property type="match status" value="1"/>
</dbReference>
<reference evidence="5 6" key="1">
    <citation type="journal article" date="2016" name="BMC Genomics">
        <title>Comparative genomics reveals Cyclospora cayetanensis possesses coccidia-like metabolism and invasion components but unique surface antigens.</title>
        <authorList>
            <person name="Liu S."/>
            <person name="Wang L."/>
            <person name="Zheng H."/>
            <person name="Xu Z."/>
            <person name="Roellig D.M."/>
            <person name="Li N."/>
            <person name="Frace M.A."/>
            <person name="Tang K."/>
            <person name="Arrowood M.J."/>
            <person name="Moss D.M."/>
            <person name="Zhang L."/>
            <person name="Feng Y."/>
            <person name="Xiao L."/>
        </authorList>
    </citation>
    <scope>NUCLEOTIDE SEQUENCE [LARGE SCALE GENOMIC DNA]</scope>
    <source>
        <strain evidence="5 6">CHN_HEN01</strain>
    </source>
</reference>
<feature type="region of interest" description="Disordered" evidence="3">
    <location>
        <begin position="375"/>
        <end position="439"/>
    </location>
</feature>
<evidence type="ECO:0000256" key="1">
    <source>
        <dbReference type="ARBA" id="ARBA00004123"/>
    </source>
</evidence>
<evidence type="ECO:0000256" key="3">
    <source>
        <dbReference type="SAM" id="MobiDB-lite"/>
    </source>
</evidence>
<dbReference type="EMBL" id="JROU02000264">
    <property type="protein sequence ID" value="OEH79827.1"/>
    <property type="molecule type" value="Genomic_DNA"/>
</dbReference>
<feature type="compositionally biased region" description="Low complexity" evidence="3">
    <location>
        <begin position="21"/>
        <end position="41"/>
    </location>
</feature>
<gene>
    <name evidence="5" type="ORF">cyc_02444</name>
</gene>
<dbReference type="InterPro" id="IPR023779">
    <property type="entry name" value="Chromodomain_CS"/>
</dbReference>
<dbReference type="PROSITE" id="PS00598">
    <property type="entry name" value="CHROMO_1"/>
    <property type="match status" value="1"/>
</dbReference>
<dbReference type="GO" id="GO:0005634">
    <property type="term" value="C:nucleus"/>
    <property type="evidence" value="ECO:0007669"/>
    <property type="project" value="UniProtKB-SubCell"/>
</dbReference>
<dbReference type="Pfam" id="PF00385">
    <property type="entry name" value="Chromo"/>
    <property type="match status" value="1"/>
</dbReference>
<dbReference type="SUPFAM" id="SSF54160">
    <property type="entry name" value="Chromo domain-like"/>
    <property type="match status" value="1"/>
</dbReference>